<dbReference type="PIRSF" id="PIRSF037215">
    <property type="entry name" value="Peptidase_M20B"/>
    <property type="match status" value="1"/>
</dbReference>
<proteinExistence type="inferred from homology"/>
<feature type="binding site" evidence="9">
    <location>
        <position position="142"/>
    </location>
    <ligand>
        <name>Zn(2+)</name>
        <dbReference type="ChEBI" id="CHEBI:29105"/>
        <label>1</label>
    </ligand>
</feature>
<dbReference type="NCBIfam" id="NF003976">
    <property type="entry name" value="PRK05469.1"/>
    <property type="match status" value="1"/>
</dbReference>
<keyword evidence="4 12" id="KW-0378">Hydrolase</keyword>
<evidence type="ECO:0000256" key="5">
    <source>
        <dbReference type="ARBA" id="ARBA00022833"/>
    </source>
</evidence>
<keyword evidence="13" id="KW-1185">Reference proteome</keyword>
<keyword evidence="3 9" id="KW-0479">Metal-binding</keyword>
<feature type="binding site" evidence="9">
    <location>
        <position position="199"/>
    </location>
    <ligand>
        <name>Zn(2+)</name>
        <dbReference type="ChEBI" id="CHEBI:29105"/>
        <label>1</label>
    </ligand>
</feature>
<organism evidence="12 13">
    <name type="scientific">Aminithiophilus ramosus</name>
    <dbReference type="NCBI Taxonomy" id="3029084"/>
    <lineage>
        <taxon>Bacteria</taxon>
        <taxon>Thermotogati</taxon>
        <taxon>Synergistota</taxon>
        <taxon>Synergistia</taxon>
        <taxon>Synergistales</taxon>
        <taxon>Aminithiophilaceae</taxon>
        <taxon>Aminithiophilus</taxon>
    </lineage>
</organism>
<reference evidence="13" key="1">
    <citation type="submission" date="2021-04" db="EMBL/GenBank/DDBJ databases">
        <title>A novel Synergistetes isolate from a pyrite-forming mixed culture.</title>
        <authorList>
            <person name="Bunk B."/>
            <person name="Sproer C."/>
            <person name="Spring S."/>
            <person name="Pester M."/>
        </authorList>
    </citation>
    <scope>NUCLEOTIDE SEQUENCE [LARGE SCALE GENOMIC DNA]</scope>
    <source>
        <strain evidence="13">J.5.4.2-T.3.5.2</strain>
    </source>
</reference>
<feature type="domain" description="Peptidase M20 dimerisation" evidence="11">
    <location>
        <begin position="209"/>
        <end position="304"/>
    </location>
</feature>
<name>A0A9Q7F0E7_9BACT</name>
<dbReference type="InterPro" id="IPR011650">
    <property type="entry name" value="Peptidase_M20_dimer"/>
</dbReference>
<dbReference type="PANTHER" id="PTHR42994">
    <property type="entry name" value="PEPTIDASE T"/>
    <property type="match status" value="1"/>
</dbReference>
<accession>A0A9Q7F0E7</accession>
<feature type="region of interest" description="Disordered" evidence="10">
    <location>
        <begin position="418"/>
        <end position="449"/>
    </location>
</feature>
<evidence type="ECO:0000313" key="12">
    <source>
        <dbReference type="EMBL" id="QTX33821.1"/>
    </source>
</evidence>
<feature type="compositionally biased region" description="Gly residues" evidence="10">
    <location>
        <begin position="418"/>
        <end position="432"/>
    </location>
</feature>
<evidence type="ECO:0000256" key="7">
    <source>
        <dbReference type="NCBIfam" id="TIGR01882"/>
    </source>
</evidence>
<evidence type="ECO:0000256" key="6">
    <source>
        <dbReference type="ARBA" id="ARBA00023049"/>
    </source>
</evidence>
<dbReference type="PROSITE" id="PS00758">
    <property type="entry name" value="ARGE_DAPE_CPG2_1"/>
    <property type="match status" value="1"/>
</dbReference>
<evidence type="ECO:0000256" key="10">
    <source>
        <dbReference type="SAM" id="MobiDB-lite"/>
    </source>
</evidence>
<dbReference type="GO" id="GO:0006508">
    <property type="term" value="P:proteolysis"/>
    <property type="evidence" value="ECO:0007669"/>
    <property type="project" value="UniProtKB-UniRule"/>
</dbReference>
<dbReference type="GO" id="GO:0008270">
    <property type="term" value="F:zinc ion binding"/>
    <property type="evidence" value="ECO:0007669"/>
    <property type="project" value="InterPro"/>
</dbReference>
<dbReference type="AlphaFoldDB" id="A0A9Q7F0E7"/>
<keyword evidence="2" id="KW-0645">Protease</keyword>
<sequence length="449" mass="47860">MVSSLLDRFLRYVTVPSNADPDGGGTPSSPGQWEMARLLAREMEAMGLDAVTVDAHGYVTAALPSNLPEADVPVVGLIAHIDTSPAVTDRSVSPRVVLYEGGDIVLDGEGLFRLSPSEFPELERYRGQELVVTDGRTLLGADDKAGVAEILSALDYLKAHPEIPRATVRVAFTPDEEIGHGAELLDLETFGADFAYTVDGGPLGELSFETFNAARAVVTIRGRSVHPGTAKGTMINALLVGTALVASLPADETPARTEGRQGFFHVERFCGDVERAELEILVRDHDGERFLRRKERLRREVEAASAASGAAIELDLADQYRNMAPLFDGDRQVIVDLARRAMAAAGVEAREMPVRGGTDGARLSFRGLLTPNLFTGGHNFHGRHEYIPVPSMEKALQVLVNLISLAASVGRAHRFPGKGGGSVALDADGGGRPSENERVAPSGADPAEG</sequence>
<dbReference type="GO" id="GO:0006518">
    <property type="term" value="P:peptide metabolic process"/>
    <property type="evidence" value="ECO:0007669"/>
    <property type="project" value="InterPro"/>
</dbReference>
<dbReference type="EC" id="3.4.11.4" evidence="7"/>
<dbReference type="PROSITE" id="PS00759">
    <property type="entry name" value="ARGE_DAPE_CPG2_2"/>
    <property type="match status" value="1"/>
</dbReference>
<dbReference type="EMBL" id="CP072943">
    <property type="protein sequence ID" value="QTX33821.1"/>
    <property type="molecule type" value="Genomic_DNA"/>
</dbReference>
<dbReference type="NCBIfam" id="TIGR01882">
    <property type="entry name" value="peptidase-T"/>
    <property type="match status" value="1"/>
</dbReference>
<dbReference type="Pfam" id="PF01546">
    <property type="entry name" value="Peptidase_M20"/>
    <property type="match status" value="1"/>
</dbReference>
<dbReference type="SUPFAM" id="SSF53187">
    <property type="entry name" value="Zn-dependent exopeptidases"/>
    <property type="match status" value="1"/>
</dbReference>
<dbReference type="KEGG" id="aram:KAR29_11975"/>
<keyword evidence="5 9" id="KW-0862">Zinc</keyword>
<dbReference type="InterPro" id="IPR002933">
    <property type="entry name" value="Peptidase_M20"/>
</dbReference>
<dbReference type="Gene3D" id="3.40.630.10">
    <property type="entry name" value="Zn peptidases"/>
    <property type="match status" value="1"/>
</dbReference>
<keyword evidence="6" id="KW-0482">Metalloprotease</keyword>
<evidence type="ECO:0000256" key="2">
    <source>
        <dbReference type="ARBA" id="ARBA00022670"/>
    </source>
</evidence>
<dbReference type="InterPro" id="IPR010161">
    <property type="entry name" value="Peptidase_M20B"/>
</dbReference>
<gene>
    <name evidence="12" type="primary">pepT</name>
    <name evidence="12" type="ORF">KAR29_11975</name>
</gene>
<dbReference type="InterPro" id="IPR001261">
    <property type="entry name" value="ArgE/DapE_CS"/>
</dbReference>
<feature type="binding site" evidence="9">
    <location>
        <position position="381"/>
    </location>
    <ligand>
        <name>Zn(2+)</name>
        <dbReference type="ChEBI" id="CHEBI:29105"/>
        <label>2</label>
    </ligand>
</feature>
<dbReference type="Pfam" id="PF07687">
    <property type="entry name" value="M20_dimer"/>
    <property type="match status" value="1"/>
</dbReference>
<dbReference type="CDD" id="cd03892">
    <property type="entry name" value="M20_peptT"/>
    <property type="match status" value="1"/>
</dbReference>
<feature type="binding site" evidence="9">
    <location>
        <position position="142"/>
    </location>
    <ligand>
        <name>Zn(2+)</name>
        <dbReference type="ChEBI" id="CHEBI:29105"/>
        <label>2</label>
    </ligand>
</feature>
<dbReference type="NCBIfam" id="NF009920">
    <property type="entry name" value="PRK13381.1"/>
    <property type="match status" value="1"/>
</dbReference>
<protein>
    <recommendedName>
        <fullName evidence="7">Peptidase T</fullName>
        <ecNumber evidence="7">3.4.11.4</ecNumber>
    </recommendedName>
</protein>
<feature type="binding site" evidence="9">
    <location>
        <position position="177"/>
    </location>
    <ligand>
        <name>Zn(2+)</name>
        <dbReference type="ChEBI" id="CHEBI:29105"/>
        <label>2</label>
    </ligand>
</feature>
<dbReference type="PANTHER" id="PTHR42994:SF1">
    <property type="entry name" value="PEPTIDASE T"/>
    <property type="match status" value="1"/>
</dbReference>
<dbReference type="GO" id="GO:0008237">
    <property type="term" value="F:metallopeptidase activity"/>
    <property type="evidence" value="ECO:0007669"/>
    <property type="project" value="UniProtKB-KW"/>
</dbReference>
<feature type="active site" evidence="8">
    <location>
        <position position="82"/>
    </location>
</feature>
<dbReference type="SUPFAM" id="SSF55031">
    <property type="entry name" value="Bacterial exopeptidase dimerisation domain"/>
    <property type="match status" value="1"/>
</dbReference>
<evidence type="ECO:0000256" key="4">
    <source>
        <dbReference type="ARBA" id="ARBA00022801"/>
    </source>
</evidence>
<evidence type="ECO:0000256" key="1">
    <source>
        <dbReference type="ARBA" id="ARBA00009692"/>
    </source>
</evidence>
<evidence type="ECO:0000256" key="3">
    <source>
        <dbReference type="ARBA" id="ARBA00022723"/>
    </source>
</evidence>
<feature type="binding site" evidence="9">
    <location>
        <position position="80"/>
    </location>
    <ligand>
        <name>Zn(2+)</name>
        <dbReference type="ChEBI" id="CHEBI:29105"/>
        <label>1</label>
    </ligand>
</feature>
<evidence type="ECO:0000259" key="11">
    <source>
        <dbReference type="Pfam" id="PF07687"/>
    </source>
</evidence>
<evidence type="ECO:0000256" key="8">
    <source>
        <dbReference type="PIRSR" id="PIRSR037215-1"/>
    </source>
</evidence>
<comment type="similarity">
    <text evidence="1">Belongs to the peptidase M20B family.</text>
</comment>
<dbReference type="Gene3D" id="3.30.70.360">
    <property type="match status" value="1"/>
</dbReference>
<keyword evidence="12" id="KW-0031">Aminopeptidase</keyword>
<dbReference type="InterPro" id="IPR036264">
    <property type="entry name" value="Bact_exopeptidase_dim_dom"/>
</dbReference>
<comment type="cofactor">
    <cofactor evidence="9">
        <name>Zn(2+)</name>
        <dbReference type="ChEBI" id="CHEBI:29105"/>
    </cofactor>
    <text evidence="9">Binds 2 Zn(2+) ions per subunit.</text>
</comment>
<dbReference type="Proteomes" id="UP000671879">
    <property type="component" value="Chromosome"/>
</dbReference>
<feature type="active site" description="Proton acceptor" evidence="8">
    <location>
        <position position="176"/>
    </location>
</feature>
<evidence type="ECO:0000313" key="13">
    <source>
        <dbReference type="Proteomes" id="UP000671879"/>
    </source>
</evidence>
<evidence type="ECO:0000256" key="9">
    <source>
        <dbReference type="PIRSR" id="PIRSR037215-2"/>
    </source>
</evidence>
<dbReference type="GO" id="GO:0045148">
    <property type="term" value="F:tripeptide aminopeptidase activity"/>
    <property type="evidence" value="ECO:0007669"/>
    <property type="project" value="UniProtKB-UniRule"/>
</dbReference>